<protein>
    <recommendedName>
        <fullName evidence="13">Cytochrome P450</fullName>
    </recommendedName>
</protein>
<evidence type="ECO:0000256" key="2">
    <source>
        <dbReference type="ARBA" id="ARBA00010617"/>
    </source>
</evidence>
<comment type="similarity">
    <text evidence="2 9">Belongs to the cytochrome P450 family.</text>
</comment>
<dbReference type="PRINTS" id="PR00385">
    <property type="entry name" value="P450"/>
</dbReference>
<accession>A0A439D9S4</accession>
<evidence type="ECO:0000256" key="7">
    <source>
        <dbReference type="ARBA" id="ARBA00023033"/>
    </source>
</evidence>
<keyword evidence="10" id="KW-0812">Transmembrane</keyword>
<comment type="caution">
    <text evidence="11">The sequence shown here is derived from an EMBL/GenBank/DDBJ whole genome shotgun (WGS) entry which is preliminary data.</text>
</comment>
<keyword evidence="5 9" id="KW-0560">Oxidoreductase</keyword>
<keyword evidence="12" id="KW-1185">Reference proteome</keyword>
<keyword evidence="7 9" id="KW-0503">Monooxygenase</keyword>
<dbReference type="PROSITE" id="PS00086">
    <property type="entry name" value="CYTOCHROME_P450"/>
    <property type="match status" value="1"/>
</dbReference>
<name>A0A439D9S4_9PEZI</name>
<evidence type="ECO:0000256" key="4">
    <source>
        <dbReference type="ARBA" id="ARBA00022723"/>
    </source>
</evidence>
<dbReference type="GO" id="GO:0005506">
    <property type="term" value="F:iron ion binding"/>
    <property type="evidence" value="ECO:0007669"/>
    <property type="project" value="InterPro"/>
</dbReference>
<reference evidence="11 12" key="1">
    <citation type="submission" date="2018-12" db="EMBL/GenBank/DDBJ databases">
        <title>Draft genome sequence of Xylaria grammica IHI A82.</title>
        <authorList>
            <person name="Buettner E."/>
            <person name="Kellner H."/>
        </authorList>
    </citation>
    <scope>NUCLEOTIDE SEQUENCE [LARGE SCALE GENOMIC DNA]</scope>
    <source>
        <strain evidence="11 12">IHI A82</strain>
    </source>
</reference>
<keyword evidence="3 8" id="KW-0349">Heme</keyword>
<dbReference type="InterPro" id="IPR036396">
    <property type="entry name" value="Cyt_P450_sf"/>
</dbReference>
<sequence>MLSDTLTTLLLRPAVVVPALCALVYVCVLLLKWRRRGPRLPNIPIMGARKGDWFPILQAQWRNTRDFKTVMEQAHAQYKDEAVLVPVASSPPLVMLPHHEVDFMMQQPDSVLGFNERAFELYQVDYTFVDPSVPRATLHEALLRTALTPRIGTLVPALADEVAWAFDKHWGTNTTEWRELCVFETMRHIVGGVANRAFVGLPFCRNPELVNSGMAFAVDIPLSGALMNLFWAPLRPLVAPLITLPNRIHTRAFRRLITGEIKRRLKDYDARQAMSPDEAKSLPVEPSDLLQWSIHQAKSNGNPFLWRAETLADRILIVNFAAIHTTSFTSTWAVFDLVASIPRGTVDILREEIKSVLAANGGAWTKKALAQLVKLESAMRESARLSSILAVGLGRVVVAEEGLTTPSGVHLDKGQHVAAPVYAVMLDDHVYEDAATFKPFRFCSAATEGGGQRQNYVPLTTTGPDFLAFGHGKHACPGRYFAAAELKLILAYALLHYEFEILPVKPEGPWYGLNRIPPLTATIRVRRRTNV</sequence>
<evidence type="ECO:0000256" key="6">
    <source>
        <dbReference type="ARBA" id="ARBA00023004"/>
    </source>
</evidence>
<dbReference type="PANTHER" id="PTHR46206:SF1">
    <property type="entry name" value="P450, PUTATIVE (EUROFUNG)-RELATED"/>
    <property type="match status" value="1"/>
</dbReference>
<dbReference type="InterPro" id="IPR002403">
    <property type="entry name" value="Cyt_P450_E_grp-IV"/>
</dbReference>
<evidence type="ECO:0000256" key="9">
    <source>
        <dbReference type="RuleBase" id="RU000461"/>
    </source>
</evidence>
<dbReference type="SUPFAM" id="SSF48264">
    <property type="entry name" value="Cytochrome P450"/>
    <property type="match status" value="1"/>
</dbReference>
<keyword evidence="10" id="KW-0472">Membrane</keyword>
<dbReference type="GO" id="GO:0020037">
    <property type="term" value="F:heme binding"/>
    <property type="evidence" value="ECO:0007669"/>
    <property type="project" value="InterPro"/>
</dbReference>
<dbReference type="AlphaFoldDB" id="A0A439D9S4"/>
<keyword evidence="4 8" id="KW-0479">Metal-binding</keyword>
<evidence type="ECO:0008006" key="13">
    <source>
        <dbReference type="Google" id="ProtNLM"/>
    </source>
</evidence>
<dbReference type="InterPro" id="IPR001128">
    <property type="entry name" value="Cyt_P450"/>
</dbReference>
<dbReference type="Gene3D" id="1.10.630.10">
    <property type="entry name" value="Cytochrome P450"/>
    <property type="match status" value="1"/>
</dbReference>
<comment type="cofactor">
    <cofactor evidence="1 8">
        <name>heme</name>
        <dbReference type="ChEBI" id="CHEBI:30413"/>
    </cofactor>
</comment>
<dbReference type="GO" id="GO:0016705">
    <property type="term" value="F:oxidoreductase activity, acting on paired donors, with incorporation or reduction of molecular oxygen"/>
    <property type="evidence" value="ECO:0007669"/>
    <property type="project" value="InterPro"/>
</dbReference>
<dbReference type="EMBL" id="RYZI01000089">
    <property type="protein sequence ID" value="RWA11142.1"/>
    <property type="molecule type" value="Genomic_DNA"/>
</dbReference>
<keyword evidence="6 8" id="KW-0408">Iron</keyword>
<dbReference type="CDD" id="cd11041">
    <property type="entry name" value="CYP503A1-like"/>
    <property type="match status" value="1"/>
</dbReference>
<evidence type="ECO:0000313" key="12">
    <source>
        <dbReference type="Proteomes" id="UP000286045"/>
    </source>
</evidence>
<feature type="transmembrane region" description="Helical" evidence="10">
    <location>
        <begin position="12"/>
        <end position="31"/>
    </location>
</feature>
<dbReference type="PANTHER" id="PTHR46206">
    <property type="entry name" value="CYTOCHROME P450"/>
    <property type="match status" value="1"/>
</dbReference>
<dbReference type="InterPro" id="IPR017972">
    <property type="entry name" value="Cyt_P450_CS"/>
</dbReference>
<evidence type="ECO:0000313" key="11">
    <source>
        <dbReference type="EMBL" id="RWA11142.1"/>
    </source>
</evidence>
<evidence type="ECO:0000256" key="10">
    <source>
        <dbReference type="SAM" id="Phobius"/>
    </source>
</evidence>
<dbReference type="PRINTS" id="PR00465">
    <property type="entry name" value="EP450IV"/>
</dbReference>
<feature type="binding site" description="axial binding residue" evidence="8">
    <location>
        <position position="476"/>
    </location>
    <ligand>
        <name>heme</name>
        <dbReference type="ChEBI" id="CHEBI:30413"/>
    </ligand>
    <ligandPart>
        <name>Fe</name>
        <dbReference type="ChEBI" id="CHEBI:18248"/>
    </ligandPart>
</feature>
<dbReference type="GO" id="GO:0004497">
    <property type="term" value="F:monooxygenase activity"/>
    <property type="evidence" value="ECO:0007669"/>
    <property type="project" value="UniProtKB-KW"/>
</dbReference>
<evidence type="ECO:0000256" key="3">
    <source>
        <dbReference type="ARBA" id="ARBA00022617"/>
    </source>
</evidence>
<evidence type="ECO:0000256" key="5">
    <source>
        <dbReference type="ARBA" id="ARBA00023002"/>
    </source>
</evidence>
<dbReference type="Proteomes" id="UP000286045">
    <property type="component" value="Unassembled WGS sequence"/>
</dbReference>
<proteinExistence type="inferred from homology"/>
<gene>
    <name evidence="11" type="ORF">EKO27_g3955</name>
</gene>
<organism evidence="11 12">
    <name type="scientific">Xylaria grammica</name>
    <dbReference type="NCBI Taxonomy" id="363999"/>
    <lineage>
        <taxon>Eukaryota</taxon>
        <taxon>Fungi</taxon>
        <taxon>Dikarya</taxon>
        <taxon>Ascomycota</taxon>
        <taxon>Pezizomycotina</taxon>
        <taxon>Sordariomycetes</taxon>
        <taxon>Xylariomycetidae</taxon>
        <taxon>Xylariales</taxon>
        <taxon>Xylariaceae</taxon>
        <taxon>Xylaria</taxon>
    </lineage>
</organism>
<evidence type="ECO:0000256" key="8">
    <source>
        <dbReference type="PIRSR" id="PIRSR602403-1"/>
    </source>
</evidence>
<dbReference type="STRING" id="363999.A0A439D9S4"/>
<keyword evidence="10" id="KW-1133">Transmembrane helix</keyword>
<evidence type="ECO:0000256" key="1">
    <source>
        <dbReference type="ARBA" id="ARBA00001971"/>
    </source>
</evidence>
<dbReference type="Pfam" id="PF00067">
    <property type="entry name" value="p450"/>
    <property type="match status" value="1"/>
</dbReference>